<evidence type="ECO:0000256" key="1">
    <source>
        <dbReference type="SAM" id="MobiDB-lite"/>
    </source>
</evidence>
<feature type="transmembrane region" description="Helical" evidence="2">
    <location>
        <begin position="31"/>
        <end position="52"/>
    </location>
</feature>
<reference evidence="3 4" key="1">
    <citation type="submission" date="2020-08" db="EMBL/GenBank/DDBJ databases">
        <title>Streptomycin Non-resistant strain, P. mexicana.</title>
        <authorList>
            <person name="Ganesh-Kumar S."/>
            <person name="Zhe T."/>
            <person name="Yu Z."/>
            <person name="Min Y."/>
        </authorList>
    </citation>
    <scope>NUCLEOTIDE SEQUENCE [LARGE SCALE GENOMIC DNA]</scope>
    <source>
        <strain evidence="3 4">GTZY2</strain>
    </source>
</reference>
<dbReference type="AlphaFoldDB" id="A0A7G9T9L0"/>
<dbReference type="RefSeq" id="WP_187572516.1">
    <property type="nucleotide sequence ID" value="NZ_CP060731.1"/>
</dbReference>
<gene>
    <name evidence="3" type="ORF">IAE60_12630</name>
</gene>
<feature type="transmembrane region" description="Helical" evidence="2">
    <location>
        <begin position="134"/>
        <end position="158"/>
    </location>
</feature>
<feature type="transmembrane region" description="Helical" evidence="2">
    <location>
        <begin position="100"/>
        <end position="122"/>
    </location>
</feature>
<dbReference type="GeneID" id="81471824"/>
<feature type="transmembrane region" description="Helical" evidence="2">
    <location>
        <begin position="164"/>
        <end position="185"/>
    </location>
</feature>
<dbReference type="Proteomes" id="UP000515838">
    <property type="component" value="Chromosome"/>
</dbReference>
<keyword evidence="2" id="KW-1133">Transmembrane helix</keyword>
<evidence type="ECO:0000313" key="3">
    <source>
        <dbReference type="EMBL" id="QNN76785.1"/>
    </source>
</evidence>
<feature type="transmembrane region" description="Helical" evidence="2">
    <location>
        <begin position="7"/>
        <end position="25"/>
    </location>
</feature>
<feature type="compositionally biased region" description="Basic residues" evidence="1">
    <location>
        <begin position="239"/>
        <end position="250"/>
    </location>
</feature>
<evidence type="ECO:0000313" key="4">
    <source>
        <dbReference type="Proteomes" id="UP000515838"/>
    </source>
</evidence>
<keyword evidence="2" id="KW-0812">Transmembrane</keyword>
<dbReference type="EMBL" id="CP060731">
    <property type="protein sequence ID" value="QNN76785.1"/>
    <property type="molecule type" value="Genomic_DNA"/>
</dbReference>
<organism evidence="3 4">
    <name type="scientific">Pseudoxanthomonas mexicana</name>
    <dbReference type="NCBI Taxonomy" id="128785"/>
    <lineage>
        <taxon>Bacteria</taxon>
        <taxon>Pseudomonadati</taxon>
        <taxon>Pseudomonadota</taxon>
        <taxon>Gammaproteobacteria</taxon>
        <taxon>Lysobacterales</taxon>
        <taxon>Lysobacteraceae</taxon>
        <taxon>Pseudoxanthomonas</taxon>
    </lineage>
</organism>
<protein>
    <submittedName>
        <fullName evidence="3">Uncharacterized protein</fullName>
    </submittedName>
</protein>
<keyword evidence="2" id="KW-0472">Membrane</keyword>
<sequence>MIYALSAIFVLGVGLGTVCVFVMPWSGMHFALAWLGSVIGAVFLTLLALHGWDVRLAATQGDLSSLKRFWHALRPSLADTLLAGVLTIAGLWLARTATSLSLLHIAVSGLPVYLLAVARIATKLGRPHVAAPKARALVLCAALLMMSAGSLYMIWLVVAGDVPVLAKAWVIALQLVSALCCYIAASNYQVAMATGEIRRSPTVMLMLKELSAVGMGDIATPDPKGKRVTQDALPPLGKRPVKRPRRPRGR</sequence>
<name>A0A7G9T9L0_PSEMX</name>
<accession>A0A7G9T9L0</accession>
<feature type="region of interest" description="Disordered" evidence="1">
    <location>
        <begin position="218"/>
        <end position="250"/>
    </location>
</feature>
<proteinExistence type="predicted"/>
<evidence type="ECO:0000256" key="2">
    <source>
        <dbReference type="SAM" id="Phobius"/>
    </source>
</evidence>
<feature type="transmembrane region" description="Helical" evidence="2">
    <location>
        <begin position="73"/>
        <end position="94"/>
    </location>
</feature>